<protein>
    <submittedName>
        <fullName evidence="3">Type VI secretion system protein TssA</fullName>
    </submittedName>
</protein>
<reference evidence="3 4" key="1">
    <citation type="submission" date="2023-04" db="EMBL/GenBank/DDBJ databases">
        <title>Halomonas strains isolated from rhizosphere soil.</title>
        <authorList>
            <person name="Xu L."/>
            <person name="Sun J.-Q."/>
        </authorList>
    </citation>
    <scope>NUCLEOTIDE SEQUENCE [LARGE SCALE GENOMIC DNA]</scope>
    <source>
        <strain evidence="3 4">LN1S58</strain>
    </source>
</reference>
<feature type="region of interest" description="Disordered" evidence="1">
    <location>
        <begin position="176"/>
        <end position="214"/>
    </location>
</feature>
<dbReference type="InterPro" id="IPR010657">
    <property type="entry name" value="ImpA_N"/>
</dbReference>
<dbReference type="PANTHER" id="PTHR37024:SF3">
    <property type="entry name" value="TYPE VI SECRETION SYSTEM PROTEIN TSSA"/>
    <property type="match status" value="1"/>
</dbReference>
<dbReference type="RefSeq" id="WP_282722381.1">
    <property type="nucleotide sequence ID" value="NZ_JASCQO010000040.1"/>
</dbReference>
<comment type="caution">
    <text evidence="3">The sequence shown here is derived from an EMBL/GenBank/DDBJ whole genome shotgun (WGS) entry which is preliminary data.</text>
</comment>
<evidence type="ECO:0000256" key="1">
    <source>
        <dbReference type="SAM" id="MobiDB-lite"/>
    </source>
</evidence>
<dbReference type="Pfam" id="PF06812">
    <property type="entry name" value="ImpA_N"/>
    <property type="match status" value="1"/>
</dbReference>
<proteinExistence type="predicted"/>
<feature type="compositionally biased region" description="Low complexity" evidence="1">
    <location>
        <begin position="176"/>
        <end position="190"/>
    </location>
</feature>
<dbReference type="NCBIfam" id="TIGR03362">
    <property type="entry name" value="VI_chp_7"/>
    <property type="match status" value="1"/>
</dbReference>
<dbReference type="Pfam" id="PF16989">
    <property type="entry name" value="T6SS_VasJ"/>
    <property type="match status" value="1"/>
</dbReference>
<name>A0ABT6VPL8_9GAMM</name>
<organism evidence="3 4">
    <name type="scientific">Halomonas kalidii</name>
    <dbReference type="NCBI Taxonomy" id="3043293"/>
    <lineage>
        <taxon>Bacteria</taxon>
        <taxon>Pseudomonadati</taxon>
        <taxon>Pseudomonadota</taxon>
        <taxon>Gammaproteobacteria</taxon>
        <taxon>Oceanospirillales</taxon>
        <taxon>Halomonadaceae</taxon>
        <taxon>Halomonas</taxon>
    </lineage>
</organism>
<evidence type="ECO:0000313" key="3">
    <source>
        <dbReference type="EMBL" id="MDI5934908.1"/>
    </source>
</evidence>
<feature type="region of interest" description="Disordered" evidence="1">
    <location>
        <begin position="372"/>
        <end position="391"/>
    </location>
</feature>
<sequence length="478" mass="51850">MRITSEAHLAPLLAPLEPDGVGRPLDDSSDYAWLDEEMMKIGSLQHGEVDWEGAEARAARLLGQAGKDLKVLGHLLHCLQRGGDGVRFALSLHLLAGSLEQWWDRAYPFQGPKGARLRPRLFRQFTQRAAALAETLDFSNAEDEHQACQAALDALLAGARDRQLPDDALVELRRQLQQARPRQASSAPAATRRGAAGEAPVTTRGRDEAPPAAKMPEMRLEAGNERGNRQALLKMADFLDEQSPGEALCYRLRRHAIWGAIQALPASRDGGRTELAPVAADRVADYRDALTRGGDAELWRRIENSLAVSPYWLEGHRLSATLAERLGHPRCAEAIRDEAARFVARLPGLEALSFNDGSPFVDDETRRWLQSAPAGGTASAPGDGGGDPWQAGLAQARDALAAEGLEAALQLLDRGLAEARSPRETAYWWLASADLLHEAGLAALAAQHYRAVHQSVAGIDLAQWEPGLLSRLEASLAT</sequence>
<feature type="domain" description="ImpA N-terminal" evidence="2">
    <location>
        <begin position="15"/>
        <end position="124"/>
    </location>
</feature>
<feature type="compositionally biased region" description="Low complexity" evidence="1">
    <location>
        <begin position="372"/>
        <end position="381"/>
    </location>
</feature>
<dbReference type="Proteomes" id="UP001244242">
    <property type="component" value="Unassembled WGS sequence"/>
</dbReference>
<accession>A0ABT6VPL8</accession>
<keyword evidence="4" id="KW-1185">Reference proteome</keyword>
<gene>
    <name evidence="3" type="primary">tssA</name>
    <name evidence="3" type="ORF">QLQ84_14015</name>
</gene>
<dbReference type="EMBL" id="JASCQO010000040">
    <property type="protein sequence ID" value="MDI5934908.1"/>
    <property type="molecule type" value="Genomic_DNA"/>
</dbReference>
<dbReference type="PANTHER" id="PTHR37024">
    <property type="entry name" value="TYPE VI SECRETION SYSTEM DUF2094 AND IMPA-RELATED DOMAIN PROTEIN"/>
    <property type="match status" value="1"/>
</dbReference>
<dbReference type="InterPro" id="IPR017739">
    <property type="entry name" value="T6SS-assoc_VCA0119"/>
</dbReference>
<evidence type="ECO:0000313" key="4">
    <source>
        <dbReference type="Proteomes" id="UP001244242"/>
    </source>
</evidence>
<evidence type="ECO:0000259" key="2">
    <source>
        <dbReference type="Pfam" id="PF06812"/>
    </source>
</evidence>